<proteinExistence type="predicted"/>
<dbReference type="Gene3D" id="3.40.630.30">
    <property type="match status" value="1"/>
</dbReference>
<dbReference type="SUPFAM" id="SSF55729">
    <property type="entry name" value="Acyl-CoA N-acyltransferases (Nat)"/>
    <property type="match status" value="1"/>
</dbReference>
<gene>
    <name evidence="1" type="ORF">UFOVP853_20</name>
</gene>
<sequence>MRLVCGHDAEVAAWTAARVPHVAEPAAFGAYTAIGVADDADLVAGCVYHNYLRRYQHCEITFAADTPRFAQRNVIRALLSVPFEQYECRTVSLTIPHDAARVKRFVGGIGFVRRGCLPEFFAPGVHGEIYTMTTRDYEKLRRRIG</sequence>
<reference evidence="1" key="1">
    <citation type="submission" date="2020-04" db="EMBL/GenBank/DDBJ databases">
        <authorList>
            <person name="Chiriac C."/>
            <person name="Salcher M."/>
            <person name="Ghai R."/>
            <person name="Kavagutti S V."/>
        </authorList>
    </citation>
    <scope>NUCLEOTIDE SEQUENCE</scope>
</reference>
<name>A0A6J5P4Q1_9CAUD</name>
<dbReference type="EMBL" id="LR796791">
    <property type="protein sequence ID" value="CAB4166197.1"/>
    <property type="molecule type" value="Genomic_DNA"/>
</dbReference>
<evidence type="ECO:0000313" key="1">
    <source>
        <dbReference type="EMBL" id="CAB4166197.1"/>
    </source>
</evidence>
<accession>A0A6J5P4Q1</accession>
<organism evidence="1">
    <name type="scientific">uncultured Caudovirales phage</name>
    <dbReference type="NCBI Taxonomy" id="2100421"/>
    <lineage>
        <taxon>Viruses</taxon>
        <taxon>Duplodnaviria</taxon>
        <taxon>Heunggongvirae</taxon>
        <taxon>Uroviricota</taxon>
        <taxon>Caudoviricetes</taxon>
        <taxon>Peduoviridae</taxon>
        <taxon>Maltschvirus</taxon>
        <taxon>Maltschvirus maltsch</taxon>
    </lineage>
</organism>
<dbReference type="InterPro" id="IPR016181">
    <property type="entry name" value="Acyl_CoA_acyltransferase"/>
</dbReference>
<protein>
    <submittedName>
        <fullName evidence="1">Uncharacterized protein</fullName>
    </submittedName>
</protein>